<feature type="domain" description="Major facilitator superfamily (MFS) profile" evidence="6">
    <location>
        <begin position="1"/>
        <end position="89"/>
    </location>
</feature>
<keyword evidence="3" id="KW-0812">Transmembrane</keyword>
<comment type="caution">
    <text evidence="7">The sequence shown here is derived from an EMBL/GenBank/DDBJ whole genome shotgun (WGS) entry which is preliminary data.</text>
</comment>
<dbReference type="GO" id="GO:0016020">
    <property type="term" value="C:membrane"/>
    <property type="evidence" value="ECO:0007669"/>
    <property type="project" value="UniProtKB-SubCell"/>
</dbReference>
<name>A0A6A0ANE7_HAELA</name>
<keyword evidence="8" id="KW-1185">Reference proteome</keyword>
<protein>
    <recommendedName>
        <fullName evidence="6">Major facilitator superfamily (MFS) profile domain-containing protein</fullName>
    </recommendedName>
</protein>
<evidence type="ECO:0000256" key="4">
    <source>
        <dbReference type="ARBA" id="ARBA00022989"/>
    </source>
</evidence>
<sequence length="89" mass="9489">AYAVIESGITLSHTIAGPLAASILSLDGLGGLQGWQWLFFLEGLPSVLLALAMWRLLPNSPAQATFLTPAEQKHLTRRLATSQSCAELS</sequence>
<evidence type="ECO:0000259" key="6">
    <source>
        <dbReference type="PROSITE" id="PS50850"/>
    </source>
</evidence>
<evidence type="ECO:0000313" key="7">
    <source>
        <dbReference type="EMBL" id="GFH33741.1"/>
    </source>
</evidence>
<evidence type="ECO:0000256" key="5">
    <source>
        <dbReference type="ARBA" id="ARBA00023136"/>
    </source>
</evidence>
<proteinExistence type="predicted"/>
<reference evidence="7 8" key="1">
    <citation type="submission" date="2020-02" db="EMBL/GenBank/DDBJ databases">
        <title>Draft genome sequence of Haematococcus lacustris strain NIES-144.</title>
        <authorList>
            <person name="Morimoto D."/>
            <person name="Nakagawa S."/>
            <person name="Yoshida T."/>
            <person name="Sawayama S."/>
        </authorList>
    </citation>
    <scope>NUCLEOTIDE SEQUENCE [LARGE SCALE GENOMIC DNA]</scope>
    <source>
        <strain evidence="7 8">NIES-144</strain>
    </source>
</reference>
<keyword evidence="4" id="KW-1133">Transmembrane helix</keyword>
<evidence type="ECO:0000313" key="8">
    <source>
        <dbReference type="Proteomes" id="UP000485058"/>
    </source>
</evidence>
<gene>
    <name evidence="7" type="ORF">HaLaN_33153</name>
</gene>
<dbReference type="SUPFAM" id="SSF103473">
    <property type="entry name" value="MFS general substrate transporter"/>
    <property type="match status" value="1"/>
</dbReference>
<keyword evidence="2" id="KW-0813">Transport</keyword>
<dbReference type="PANTHER" id="PTHR43791">
    <property type="entry name" value="PERMEASE-RELATED"/>
    <property type="match status" value="1"/>
</dbReference>
<dbReference type="AlphaFoldDB" id="A0A6A0ANE7"/>
<evidence type="ECO:0000256" key="2">
    <source>
        <dbReference type="ARBA" id="ARBA00022448"/>
    </source>
</evidence>
<keyword evidence="5" id="KW-0472">Membrane</keyword>
<feature type="non-terminal residue" evidence="7">
    <location>
        <position position="89"/>
    </location>
</feature>
<dbReference type="PROSITE" id="PS50850">
    <property type="entry name" value="MFS"/>
    <property type="match status" value="1"/>
</dbReference>
<dbReference type="EMBL" id="BLLF01009500">
    <property type="protein sequence ID" value="GFH33741.1"/>
    <property type="molecule type" value="Genomic_DNA"/>
</dbReference>
<dbReference type="PANTHER" id="PTHR43791:SF36">
    <property type="entry name" value="TRANSPORTER, PUTATIVE (AFU_ORTHOLOGUE AFUA_6G08340)-RELATED"/>
    <property type="match status" value="1"/>
</dbReference>
<evidence type="ECO:0000256" key="3">
    <source>
        <dbReference type="ARBA" id="ARBA00022692"/>
    </source>
</evidence>
<organism evidence="7 8">
    <name type="scientific">Haematococcus lacustris</name>
    <name type="common">Green alga</name>
    <name type="synonym">Haematococcus pluvialis</name>
    <dbReference type="NCBI Taxonomy" id="44745"/>
    <lineage>
        <taxon>Eukaryota</taxon>
        <taxon>Viridiplantae</taxon>
        <taxon>Chlorophyta</taxon>
        <taxon>core chlorophytes</taxon>
        <taxon>Chlorophyceae</taxon>
        <taxon>CS clade</taxon>
        <taxon>Chlamydomonadales</taxon>
        <taxon>Haematococcaceae</taxon>
        <taxon>Haematococcus</taxon>
    </lineage>
</organism>
<accession>A0A6A0ANE7</accession>
<feature type="non-terminal residue" evidence="7">
    <location>
        <position position="1"/>
    </location>
</feature>
<comment type="subcellular location">
    <subcellularLocation>
        <location evidence="1">Membrane</location>
        <topology evidence="1">Multi-pass membrane protein</topology>
    </subcellularLocation>
</comment>
<evidence type="ECO:0000256" key="1">
    <source>
        <dbReference type="ARBA" id="ARBA00004141"/>
    </source>
</evidence>
<dbReference type="InterPro" id="IPR036259">
    <property type="entry name" value="MFS_trans_sf"/>
</dbReference>
<dbReference type="GO" id="GO:0022857">
    <property type="term" value="F:transmembrane transporter activity"/>
    <property type="evidence" value="ECO:0007669"/>
    <property type="project" value="InterPro"/>
</dbReference>
<dbReference type="InterPro" id="IPR020846">
    <property type="entry name" value="MFS_dom"/>
</dbReference>
<dbReference type="Proteomes" id="UP000485058">
    <property type="component" value="Unassembled WGS sequence"/>
</dbReference>
<dbReference type="Gene3D" id="1.20.1250.20">
    <property type="entry name" value="MFS general substrate transporter like domains"/>
    <property type="match status" value="1"/>
</dbReference>